<dbReference type="KEGG" id="mng:MNEG_14943"/>
<dbReference type="EMBL" id="KK105110">
    <property type="protein sequence ID" value="KIY93021.1"/>
    <property type="molecule type" value="Genomic_DNA"/>
</dbReference>
<dbReference type="Proteomes" id="UP000054498">
    <property type="component" value="Unassembled WGS sequence"/>
</dbReference>
<accession>A0A0D2LTJ7</accession>
<name>A0A0D2LTJ7_9CHLO</name>
<proteinExistence type="predicted"/>
<organism evidence="2 3">
    <name type="scientific">Monoraphidium neglectum</name>
    <dbReference type="NCBI Taxonomy" id="145388"/>
    <lineage>
        <taxon>Eukaryota</taxon>
        <taxon>Viridiplantae</taxon>
        <taxon>Chlorophyta</taxon>
        <taxon>core chlorophytes</taxon>
        <taxon>Chlorophyceae</taxon>
        <taxon>CS clade</taxon>
        <taxon>Sphaeropleales</taxon>
        <taxon>Selenastraceae</taxon>
        <taxon>Monoraphidium</taxon>
    </lineage>
</organism>
<evidence type="ECO:0000313" key="2">
    <source>
        <dbReference type="EMBL" id="KIY93021.1"/>
    </source>
</evidence>
<evidence type="ECO:0000256" key="1">
    <source>
        <dbReference type="SAM" id="MobiDB-lite"/>
    </source>
</evidence>
<dbReference type="AlphaFoldDB" id="A0A0D2LTJ7"/>
<dbReference type="GeneID" id="25732555"/>
<gene>
    <name evidence="2" type="ORF">MNEG_14943</name>
</gene>
<keyword evidence="3" id="KW-1185">Reference proteome</keyword>
<reference evidence="2 3" key="1">
    <citation type="journal article" date="2013" name="BMC Genomics">
        <title>Reconstruction of the lipid metabolism for the microalga Monoraphidium neglectum from its genome sequence reveals characteristics suitable for biofuel production.</title>
        <authorList>
            <person name="Bogen C."/>
            <person name="Al-Dilaimi A."/>
            <person name="Albersmeier A."/>
            <person name="Wichmann J."/>
            <person name="Grundmann M."/>
            <person name="Rupp O."/>
            <person name="Lauersen K.J."/>
            <person name="Blifernez-Klassen O."/>
            <person name="Kalinowski J."/>
            <person name="Goesmann A."/>
            <person name="Mussgnug J.H."/>
            <person name="Kruse O."/>
        </authorList>
    </citation>
    <scope>NUCLEOTIDE SEQUENCE [LARGE SCALE GENOMIC DNA]</scope>
    <source>
        <strain evidence="2 3">SAG 48.87</strain>
    </source>
</reference>
<sequence>MAAPLPPAGLRWSLPGAADHARRSGALRRPDAGAAFAGALHAYLLRSAPLSLRARSGAPQAAADRAQLDSLLRELLEHAAAAALVLGPPDDGDSDRRAPPPLAAAYARPIFPPLDGGGGGGGAEDEEAWEGRGAMACSVEHW</sequence>
<protein>
    <submittedName>
        <fullName evidence="2">Uncharacterized protein</fullName>
    </submittedName>
</protein>
<evidence type="ECO:0000313" key="3">
    <source>
        <dbReference type="Proteomes" id="UP000054498"/>
    </source>
</evidence>
<feature type="region of interest" description="Disordered" evidence="1">
    <location>
        <begin position="85"/>
        <end position="142"/>
    </location>
</feature>
<dbReference type="RefSeq" id="XP_013892041.1">
    <property type="nucleotide sequence ID" value="XM_014036587.1"/>
</dbReference>